<dbReference type="Proteomes" id="UP001139336">
    <property type="component" value="Unassembled WGS sequence"/>
</dbReference>
<dbReference type="InterPro" id="IPR043519">
    <property type="entry name" value="NT_sf"/>
</dbReference>
<dbReference type="Pfam" id="PF04607">
    <property type="entry name" value="RelA_SpoT"/>
    <property type="match status" value="1"/>
</dbReference>
<dbReference type="SMART" id="SM00954">
    <property type="entry name" value="RelA_SpoT"/>
    <property type="match status" value="1"/>
</dbReference>
<proteinExistence type="predicted"/>
<dbReference type="SUPFAM" id="SSF81301">
    <property type="entry name" value="Nucleotidyltransferase"/>
    <property type="match status" value="1"/>
</dbReference>
<feature type="domain" description="RelA/SpoT" evidence="1">
    <location>
        <begin position="52"/>
        <end position="180"/>
    </location>
</feature>
<keyword evidence="3" id="KW-1185">Reference proteome</keyword>
<evidence type="ECO:0000313" key="3">
    <source>
        <dbReference type="Proteomes" id="UP001139336"/>
    </source>
</evidence>
<protein>
    <submittedName>
        <fullName evidence="2">GTP pyrophosphokinase family protein</fullName>
    </submittedName>
</protein>
<comment type="caution">
    <text evidence="2">The sequence shown here is derived from an EMBL/GenBank/DDBJ whole genome shotgun (WGS) entry which is preliminary data.</text>
</comment>
<dbReference type="EMBL" id="JAKGSI010000002">
    <property type="protein sequence ID" value="MCF4006314.1"/>
    <property type="molecule type" value="Genomic_DNA"/>
</dbReference>
<dbReference type="GO" id="GO:0015969">
    <property type="term" value="P:guanosine tetraphosphate metabolic process"/>
    <property type="evidence" value="ECO:0007669"/>
    <property type="project" value="InterPro"/>
</dbReference>
<accession>A0A9X1QRN8</accession>
<evidence type="ECO:0000313" key="2">
    <source>
        <dbReference type="EMBL" id="MCF4006314.1"/>
    </source>
</evidence>
<dbReference type="Gene3D" id="1.10.287.860">
    <property type="entry name" value="Nucleotidyltransferase"/>
    <property type="match status" value="1"/>
</dbReference>
<dbReference type="InterPro" id="IPR007685">
    <property type="entry name" value="RelA_SpoT"/>
</dbReference>
<gene>
    <name evidence="2" type="ORF">L1O03_03855</name>
</gene>
<evidence type="ECO:0000259" key="1">
    <source>
        <dbReference type="SMART" id="SM00954"/>
    </source>
</evidence>
<name>A0A9X1QRN8_9CORY</name>
<dbReference type="PANTHER" id="PTHR41773:SF1">
    <property type="entry name" value="RELA_SPOT DOMAIN-CONTAINING PROTEIN"/>
    <property type="match status" value="1"/>
</dbReference>
<dbReference type="CDD" id="cd05399">
    <property type="entry name" value="NT_Rel-Spo_like"/>
    <property type="match status" value="1"/>
</dbReference>
<sequence>MSNPKDAPPVLPELSERYHRWVAEHPRIAHDVAADVEDLLVDAGVTFDAVTARVKTWPSFLAKAQLRREDGSLVYPDPWENIHDRVGVRVTVYHSTEIPRAIAVLRHSFRVIKDVDKTEETRISGGFGYGSHHLVVEVPSNTPDLGAYTGLCFEVQVRTVLQHAWAEFEHDIRYKRGEQELDPQVDRAFTLAAGLIELADQQFDQIATIRSGVDNPAEDVDIQAETLPGVLAVYLGNDFPLSRVEHYRWLEQLLRAHGITQVKQLRSLTDRAEVRTLLHAMTYRFRPSQVRIVDDLLLLRYGESHVERTGNTGKRPDQRPERLRRRLEQLRAAGLSPGESRADGEVG</sequence>
<dbReference type="AlphaFoldDB" id="A0A9X1QRN8"/>
<reference evidence="2" key="1">
    <citation type="submission" date="2022-01" db="EMBL/GenBank/DDBJ databases">
        <title>Corynebacterium sp. nov isolated from isolated from the feces of the greater white-fronted geese (Anser albifrons) at Poyang Lake, PR China.</title>
        <authorList>
            <person name="Liu Q."/>
        </authorList>
    </citation>
    <scope>NUCLEOTIDE SEQUENCE</scope>
    <source>
        <strain evidence="2">JCM 32435</strain>
    </source>
</reference>
<dbReference type="Gene3D" id="3.30.460.10">
    <property type="entry name" value="Beta Polymerase, domain 2"/>
    <property type="match status" value="1"/>
</dbReference>
<organism evidence="2 3">
    <name type="scientific">Corynebacterium uropygiale</name>
    <dbReference type="NCBI Taxonomy" id="1775911"/>
    <lineage>
        <taxon>Bacteria</taxon>
        <taxon>Bacillati</taxon>
        <taxon>Actinomycetota</taxon>
        <taxon>Actinomycetes</taxon>
        <taxon>Mycobacteriales</taxon>
        <taxon>Corynebacteriaceae</taxon>
        <taxon>Corynebacterium</taxon>
    </lineage>
</organism>
<dbReference type="PANTHER" id="PTHR41773">
    <property type="entry name" value="GTP PYROPHOSPHATASE-RELATED"/>
    <property type="match status" value="1"/>
</dbReference>
<dbReference type="RefSeq" id="WP_236118125.1">
    <property type="nucleotide sequence ID" value="NZ_JAKGSI010000002.1"/>
</dbReference>